<evidence type="ECO:0000313" key="3">
    <source>
        <dbReference type="Proteomes" id="UP001341840"/>
    </source>
</evidence>
<feature type="compositionally biased region" description="Pro residues" evidence="1">
    <location>
        <begin position="1"/>
        <end position="12"/>
    </location>
</feature>
<protein>
    <submittedName>
        <fullName evidence="2">Uncharacterized protein</fullName>
    </submittedName>
</protein>
<feature type="region of interest" description="Disordered" evidence="1">
    <location>
        <begin position="1"/>
        <end position="152"/>
    </location>
</feature>
<organism evidence="2 3">
    <name type="scientific">Stylosanthes scabra</name>
    <dbReference type="NCBI Taxonomy" id="79078"/>
    <lineage>
        <taxon>Eukaryota</taxon>
        <taxon>Viridiplantae</taxon>
        <taxon>Streptophyta</taxon>
        <taxon>Embryophyta</taxon>
        <taxon>Tracheophyta</taxon>
        <taxon>Spermatophyta</taxon>
        <taxon>Magnoliopsida</taxon>
        <taxon>eudicotyledons</taxon>
        <taxon>Gunneridae</taxon>
        <taxon>Pentapetalae</taxon>
        <taxon>rosids</taxon>
        <taxon>fabids</taxon>
        <taxon>Fabales</taxon>
        <taxon>Fabaceae</taxon>
        <taxon>Papilionoideae</taxon>
        <taxon>50 kb inversion clade</taxon>
        <taxon>dalbergioids sensu lato</taxon>
        <taxon>Dalbergieae</taxon>
        <taxon>Pterocarpus clade</taxon>
        <taxon>Stylosanthes</taxon>
    </lineage>
</organism>
<gene>
    <name evidence="2" type="ORF">PIB30_075900</name>
</gene>
<comment type="caution">
    <text evidence="2">The sequence shown here is derived from an EMBL/GenBank/DDBJ whole genome shotgun (WGS) entry which is preliminary data.</text>
</comment>
<feature type="compositionally biased region" description="Low complexity" evidence="1">
    <location>
        <begin position="13"/>
        <end position="26"/>
    </location>
</feature>
<feature type="compositionally biased region" description="Acidic residues" evidence="1">
    <location>
        <begin position="65"/>
        <end position="74"/>
    </location>
</feature>
<evidence type="ECO:0000256" key="1">
    <source>
        <dbReference type="SAM" id="MobiDB-lite"/>
    </source>
</evidence>
<dbReference type="Proteomes" id="UP001341840">
    <property type="component" value="Unassembled WGS sequence"/>
</dbReference>
<evidence type="ECO:0000313" key="2">
    <source>
        <dbReference type="EMBL" id="MED6138608.1"/>
    </source>
</evidence>
<name>A0ABU6SS87_9FABA</name>
<feature type="compositionally biased region" description="Low complexity" evidence="1">
    <location>
        <begin position="125"/>
        <end position="136"/>
    </location>
</feature>
<reference evidence="2 3" key="1">
    <citation type="journal article" date="2023" name="Plants (Basel)">
        <title>Bridging the Gap: Combining Genomics and Transcriptomics Approaches to Understand Stylosanthes scabra, an Orphan Legume from the Brazilian Caatinga.</title>
        <authorList>
            <person name="Ferreira-Neto J.R.C."/>
            <person name="da Silva M.D."/>
            <person name="Binneck E."/>
            <person name="de Melo N.F."/>
            <person name="da Silva R.H."/>
            <person name="de Melo A.L.T.M."/>
            <person name="Pandolfi V."/>
            <person name="Bustamante F.O."/>
            <person name="Brasileiro-Vidal A.C."/>
            <person name="Benko-Iseppon A.M."/>
        </authorList>
    </citation>
    <scope>NUCLEOTIDE SEQUENCE [LARGE SCALE GENOMIC DNA]</scope>
    <source>
        <tissue evidence="2">Leaves</tissue>
    </source>
</reference>
<keyword evidence="3" id="KW-1185">Reference proteome</keyword>
<sequence length="152" mass="15843">MHPSAPRPPRPASSPSSSVSSGSSGSFRRERERSQRTPLFPRRRVAPPTPPLSDDEPSKERVDPEAELEGDPEEPYLVGDAHPGGRDVYASDASYGSEQESASVGSGPSDHHSSDGSAGSGSIGYGEASSSSASDVSSDEDLVNCHFVGTFP</sequence>
<dbReference type="EMBL" id="JASCZI010061395">
    <property type="protein sequence ID" value="MED6138608.1"/>
    <property type="molecule type" value="Genomic_DNA"/>
</dbReference>
<accession>A0ABU6SS87</accession>
<proteinExistence type="predicted"/>